<organism evidence="2 3">
    <name type="scientific">Actinomadura luteofluorescens</name>
    <dbReference type="NCBI Taxonomy" id="46163"/>
    <lineage>
        <taxon>Bacteria</taxon>
        <taxon>Bacillati</taxon>
        <taxon>Actinomycetota</taxon>
        <taxon>Actinomycetes</taxon>
        <taxon>Streptosporangiales</taxon>
        <taxon>Thermomonosporaceae</taxon>
        <taxon>Actinomadura</taxon>
    </lineage>
</organism>
<keyword evidence="3" id="KW-1185">Reference proteome</keyword>
<evidence type="ECO:0000313" key="3">
    <source>
        <dbReference type="Proteomes" id="UP000529783"/>
    </source>
</evidence>
<comment type="caution">
    <text evidence="2">The sequence shown here is derived from an EMBL/GenBank/DDBJ whole genome shotgun (WGS) entry which is preliminary data.</text>
</comment>
<dbReference type="AlphaFoldDB" id="A0A7Y9EL31"/>
<dbReference type="RefSeq" id="WP_179846402.1">
    <property type="nucleotide sequence ID" value="NZ_JACCBA010000001.1"/>
</dbReference>
<dbReference type="EMBL" id="JACCBA010000001">
    <property type="protein sequence ID" value="NYD49736.1"/>
    <property type="molecule type" value="Genomic_DNA"/>
</dbReference>
<evidence type="ECO:0000313" key="2">
    <source>
        <dbReference type="EMBL" id="NYD49736.1"/>
    </source>
</evidence>
<dbReference type="Proteomes" id="UP000529783">
    <property type="component" value="Unassembled WGS sequence"/>
</dbReference>
<name>A0A7Y9EL31_9ACTN</name>
<sequence length="92" mass="9673">MLEGAVGAVSGGAGDGPEPDAERSFVVLELSTGDGSVLRSIRRRSLLFAGDSVMKGDPSGRYLLTVHGMVDLGKPDGVAGFRVGEDFYDLEW</sequence>
<accession>A0A7Y9EL31</accession>
<proteinExistence type="predicted"/>
<feature type="region of interest" description="Disordered" evidence="1">
    <location>
        <begin position="1"/>
        <end position="20"/>
    </location>
</feature>
<gene>
    <name evidence="2" type="ORF">BJY14_005719</name>
</gene>
<evidence type="ECO:0000256" key="1">
    <source>
        <dbReference type="SAM" id="MobiDB-lite"/>
    </source>
</evidence>
<reference evidence="2 3" key="1">
    <citation type="submission" date="2020-07" db="EMBL/GenBank/DDBJ databases">
        <title>Sequencing the genomes of 1000 actinobacteria strains.</title>
        <authorList>
            <person name="Klenk H.-P."/>
        </authorList>
    </citation>
    <scope>NUCLEOTIDE SEQUENCE [LARGE SCALE GENOMIC DNA]</scope>
    <source>
        <strain evidence="2 3">DSM 40398</strain>
    </source>
</reference>
<protein>
    <submittedName>
        <fullName evidence="2">Uncharacterized protein</fullName>
    </submittedName>
</protein>